<keyword evidence="3" id="KW-1133">Transmembrane helix</keyword>
<proteinExistence type="predicted"/>
<evidence type="ECO:0000313" key="4">
    <source>
        <dbReference type="EMBL" id="MBM6661708.1"/>
    </source>
</evidence>
<gene>
    <name evidence="4" type="ORF">H6B30_08090</name>
</gene>
<evidence type="ECO:0000313" key="5">
    <source>
        <dbReference type="Proteomes" id="UP000764045"/>
    </source>
</evidence>
<feature type="transmembrane region" description="Helical" evidence="3">
    <location>
        <begin position="346"/>
        <end position="371"/>
    </location>
</feature>
<organism evidence="4 5">
    <name type="scientific">Marseilla massiliensis</name>
    <dbReference type="NCBI Taxonomy" id="1841864"/>
    <lineage>
        <taxon>Bacteria</taxon>
        <taxon>Pseudomonadati</taxon>
        <taxon>Bacteroidota</taxon>
        <taxon>Bacteroidia</taxon>
        <taxon>Bacteroidales</taxon>
        <taxon>Prevotellaceae</taxon>
        <taxon>Marseilla</taxon>
    </lineage>
</organism>
<evidence type="ECO:0000256" key="1">
    <source>
        <dbReference type="SAM" id="Coils"/>
    </source>
</evidence>
<accession>A0A938WMS7</accession>
<dbReference type="EMBL" id="JACJJL010000011">
    <property type="protein sequence ID" value="MBM6661708.1"/>
    <property type="molecule type" value="Genomic_DNA"/>
</dbReference>
<keyword evidence="3" id="KW-0472">Membrane</keyword>
<feature type="compositionally biased region" description="Basic and acidic residues" evidence="2">
    <location>
        <begin position="677"/>
        <end position="689"/>
    </location>
</feature>
<sequence>MSKEIKFNVRINVDGKEQLVTAATSIEEIRCAVEATKSSADKLKDAIINYSQVSVSIQNVIGGLQQLSGVLREYSAANAVQVEVETKLATVMRQRMEASEVDIDAIKQLASAQQELGVIGDEVQLAGAQQIATFLSQRSSLEALIPAMNDLLAQQKGLKTTGEDAVTVANLMGKAMQGQASALRRVGITFTAAQEQVLKYGNESQRAAMLAEVITDNVGHMNAELAKTDAGKAQQMANAIGDIKEVVGSWFESIEPAIAAVNEFGMALMVIGSMVTGIKSVKAALVLFTSKIHTATIATYANAAASKVAAAAQFLWAKQLHYGRKANIAWAFSARLAATQAVAMRAAILGLMAASGVGLVLMAVSAIVSLFSDKTDEATESMKAANREMANAEEAAKRLEDMERAMSEARAGAVSSLELYKERLKNLIAMKNTGKDTTKEEKKIIGELNDTYGETMGYFDSVSKWYDALIKNSEAYCRQMVIEARMRQLANQIAEKEAENHSIIYDYKGNKRRYSRKRETEIIDEWGVDRDGNRVLAKHEVKEKKGSSDLDKAVQKLKDNSAVIKNLQSQMSASAKEAGQIVIPVKGSSVRPGTGGHATPKATPQKKAAAPAVEGSMDWYEQRLAELRKQLRAAADEETARALQADYKATEQEYADLKVSIGVEAPDKAEADTALDKLRAAQRELDDAGRGQGRGVGQGRRHTGPHR</sequence>
<protein>
    <submittedName>
        <fullName evidence="4">Uncharacterized protein</fullName>
    </submittedName>
</protein>
<name>A0A938WMS7_9BACT</name>
<dbReference type="RefSeq" id="WP_205109417.1">
    <property type="nucleotide sequence ID" value="NZ_JACJJL010000011.1"/>
</dbReference>
<keyword evidence="3" id="KW-0812">Transmembrane</keyword>
<dbReference type="Proteomes" id="UP000764045">
    <property type="component" value="Unassembled WGS sequence"/>
</dbReference>
<feature type="coiled-coil region" evidence="1">
    <location>
        <begin position="617"/>
        <end position="660"/>
    </location>
</feature>
<evidence type="ECO:0000256" key="3">
    <source>
        <dbReference type="SAM" id="Phobius"/>
    </source>
</evidence>
<feature type="compositionally biased region" description="Low complexity" evidence="2">
    <location>
        <begin position="598"/>
        <end position="607"/>
    </location>
</feature>
<evidence type="ECO:0000256" key="2">
    <source>
        <dbReference type="SAM" id="MobiDB-lite"/>
    </source>
</evidence>
<feature type="region of interest" description="Disordered" evidence="2">
    <location>
        <begin position="586"/>
        <end position="607"/>
    </location>
</feature>
<dbReference type="AlphaFoldDB" id="A0A938WMS7"/>
<keyword evidence="5" id="KW-1185">Reference proteome</keyword>
<reference evidence="4 5" key="1">
    <citation type="journal article" date="2021" name="Sci. Rep.">
        <title>The distribution of antibiotic resistance genes in chicken gut microbiota commensals.</title>
        <authorList>
            <person name="Juricova H."/>
            <person name="Matiasovicova J."/>
            <person name="Kubasova T."/>
            <person name="Cejkova D."/>
            <person name="Rychlik I."/>
        </authorList>
    </citation>
    <scope>NUCLEOTIDE SEQUENCE [LARGE SCALE GENOMIC DNA]</scope>
    <source>
        <strain evidence="4 5">An819</strain>
    </source>
</reference>
<feature type="coiled-coil region" evidence="1">
    <location>
        <begin position="375"/>
        <end position="412"/>
    </location>
</feature>
<feature type="region of interest" description="Disordered" evidence="2">
    <location>
        <begin position="677"/>
        <end position="707"/>
    </location>
</feature>
<comment type="caution">
    <text evidence="4">The sequence shown here is derived from an EMBL/GenBank/DDBJ whole genome shotgun (WGS) entry which is preliminary data.</text>
</comment>
<keyword evidence="1" id="KW-0175">Coiled coil</keyword>